<feature type="region of interest" description="Disordered" evidence="1">
    <location>
        <begin position="224"/>
        <end position="268"/>
    </location>
</feature>
<reference evidence="3" key="1">
    <citation type="submission" date="2025-08" db="UniProtKB">
        <authorList>
            <consortium name="RefSeq"/>
        </authorList>
    </citation>
    <scope>IDENTIFICATION</scope>
    <source>
        <tissue evidence="3">Muscle</tissue>
    </source>
</reference>
<feature type="compositionally biased region" description="Low complexity" evidence="1">
    <location>
        <begin position="233"/>
        <end position="245"/>
    </location>
</feature>
<organism evidence="2 3">
    <name type="scientific">Pipra filicauda</name>
    <name type="common">Wire-tailed manakin</name>
    <dbReference type="NCBI Taxonomy" id="649802"/>
    <lineage>
        <taxon>Eukaryota</taxon>
        <taxon>Metazoa</taxon>
        <taxon>Chordata</taxon>
        <taxon>Craniata</taxon>
        <taxon>Vertebrata</taxon>
        <taxon>Euteleostomi</taxon>
        <taxon>Archelosauria</taxon>
        <taxon>Archosauria</taxon>
        <taxon>Dinosauria</taxon>
        <taxon>Saurischia</taxon>
        <taxon>Theropoda</taxon>
        <taxon>Coelurosauria</taxon>
        <taxon>Aves</taxon>
        <taxon>Neognathae</taxon>
        <taxon>Neoaves</taxon>
        <taxon>Telluraves</taxon>
        <taxon>Australaves</taxon>
        <taxon>Passeriformes</taxon>
        <taxon>Pipridae</taxon>
        <taxon>Pipra</taxon>
    </lineage>
</organism>
<evidence type="ECO:0000313" key="3">
    <source>
        <dbReference type="RefSeq" id="XP_039234379.1"/>
    </source>
</evidence>
<evidence type="ECO:0000313" key="2">
    <source>
        <dbReference type="Proteomes" id="UP000504627"/>
    </source>
</evidence>
<feature type="region of interest" description="Disordered" evidence="1">
    <location>
        <begin position="46"/>
        <end position="69"/>
    </location>
</feature>
<evidence type="ECO:0000256" key="1">
    <source>
        <dbReference type="SAM" id="MobiDB-lite"/>
    </source>
</evidence>
<protein>
    <submittedName>
        <fullName evidence="3">Uncharacterized protein LOC113999703 isoform X1</fullName>
    </submittedName>
</protein>
<dbReference type="AlphaFoldDB" id="A0A7R5KDF2"/>
<sequence length="362" mass="39087">MDGGMEGWMLWGRRDELGQDGWMLQGGMDAPGWDGCSRVGGMFQGRMDTQSWRDGPGQDGSSREGMDGEMDGEMGGCSGEGWKLQAGLDALEWDGYLWLEDAPGRRDGCSKVGWRSLDRKDALGWNGYPWDRKDALGWDGYSRTGRMLRWNGYPWTGRMLWDGMGWIFQDRKDAQGWDALGWAGMDIPGQEGCSGMGCSGMGWDGYSRTGRMPRDGMLWAGMDIPGQEGCSGGSSSPHRSQLSPSCAAPHLELPTPGSQGWIPDPRSVPVQDRAPVPPRVGTPLSLPCPCPCPRGRGVSSPRYQSSLIATLELFLARGEPWVGGGGVRGPQPGPAAPRGVSQSPPLPSLPPPAGKEQRELCT</sequence>
<accession>A0A7R5KDF2</accession>
<dbReference type="RefSeq" id="XP_039234379.1">
    <property type="nucleotide sequence ID" value="XM_039378445.1"/>
</dbReference>
<gene>
    <name evidence="3" type="primary">LOC113999703</name>
</gene>
<dbReference type="InParanoid" id="A0A7R5KDF2"/>
<dbReference type="Proteomes" id="UP000504627">
    <property type="component" value="Unplaced"/>
</dbReference>
<name>A0A7R5KDF2_9PASS</name>
<proteinExistence type="predicted"/>
<feature type="region of interest" description="Disordered" evidence="1">
    <location>
        <begin position="320"/>
        <end position="362"/>
    </location>
</feature>
<keyword evidence="2" id="KW-1185">Reference proteome</keyword>
<feature type="compositionally biased region" description="Pro residues" evidence="1">
    <location>
        <begin position="344"/>
        <end position="353"/>
    </location>
</feature>
<dbReference type="GeneID" id="113999703"/>